<keyword evidence="5 9" id="KW-0808">Transferase</keyword>
<gene>
    <name evidence="13" type="ORF">Fmac_031720</name>
</gene>
<evidence type="ECO:0000313" key="13">
    <source>
        <dbReference type="EMBL" id="KAL2317844.1"/>
    </source>
</evidence>
<dbReference type="Gene3D" id="3.40.47.10">
    <property type="match status" value="2"/>
</dbReference>
<keyword evidence="6" id="KW-0284">Flavonoid biosynthesis</keyword>
<comment type="pathway">
    <text evidence="2">Secondary metabolite biosynthesis; flavonoid biosynthesis.</text>
</comment>
<organism evidence="13 14">
    <name type="scientific">Flemingia macrophylla</name>
    <dbReference type="NCBI Taxonomy" id="520843"/>
    <lineage>
        <taxon>Eukaryota</taxon>
        <taxon>Viridiplantae</taxon>
        <taxon>Streptophyta</taxon>
        <taxon>Embryophyta</taxon>
        <taxon>Tracheophyta</taxon>
        <taxon>Spermatophyta</taxon>
        <taxon>Magnoliopsida</taxon>
        <taxon>eudicotyledons</taxon>
        <taxon>Gunneridae</taxon>
        <taxon>Pentapetalae</taxon>
        <taxon>rosids</taxon>
        <taxon>fabids</taxon>
        <taxon>Fabales</taxon>
        <taxon>Fabaceae</taxon>
        <taxon>Papilionoideae</taxon>
        <taxon>50 kb inversion clade</taxon>
        <taxon>NPAAA clade</taxon>
        <taxon>indigoferoid/millettioid clade</taxon>
        <taxon>Phaseoleae</taxon>
        <taxon>Flemingia</taxon>
    </lineage>
</organism>
<keyword evidence="14" id="KW-1185">Reference proteome</keyword>
<evidence type="ECO:0000256" key="10">
    <source>
        <dbReference type="SAM" id="MobiDB-lite"/>
    </source>
</evidence>
<evidence type="ECO:0000256" key="2">
    <source>
        <dbReference type="ARBA" id="ARBA00004966"/>
    </source>
</evidence>
<evidence type="ECO:0000256" key="3">
    <source>
        <dbReference type="ARBA" id="ARBA00005531"/>
    </source>
</evidence>
<dbReference type="PROSITE" id="PS00441">
    <property type="entry name" value="CHALCONE_SYNTH"/>
    <property type="match status" value="1"/>
</dbReference>
<accession>A0ABD1L2V6</accession>
<dbReference type="FunFam" id="3.40.47.10:FF:000014">
    <property type="entry name" value="Chalcone synthase 1"/>
    <property type="match status" value="1"/>
</dbReference>
<dbReference type="PANTHER" id="PTHR11877">
    <property type="entry name" value="HYDROXYMETHYLGLUTARYL-COA SYNTHASE"/>
    <property type="match status" value="1"/>
</dbReference>
<feature type="domain" description="Chalcone/stilbene synthase N-terminal" evidence="11">
    <location>
        <begin position="6"/>
        <end position="227"/>
    </location>
</feature>
<comment type="function">
    <text evidence="1">The primary product of this enzyme is 4,2',4',6'-tetrahydroxychalcone (also termed naringenin-chalcone or chalcone) which can under specific conditions spontaneously isomerize into naringenin.</text>
</comment>
<dbReference type="CDD" id="cd00831">
    <property type="entry name" value="CHS_like"/>
    <property type="match status" value="1"/>
</dbReference>
<dbReference type="InterPro" id="IPR018088">
    <property type="entry name" value="Chalcone/stilbene_synthase_AS"/>
</dbReference>
<evidence type="ECO:0000256" key="9">
    <source>
        <dbReference type="RuleBase" id="RU003633"/>
    </source>
</evidence>
<dbReference type="InterPro" id="IPR011141">
    <property type="entry name" value="Polyketide_synthase_type-III"/>
</dbReference>
<dbReference type="SUPFAM" id="SSF53901">
    <property type="entry name" value="Thiolase-like"/>
    <property type="match status" value="2"/>
</dbReference>
<dbReference type="InterPro" id="IPR001099">
    <property type="entry name" value="Chalcone/stilbene_synt_N"/>
</dbReference>
<feature type="domain" description="Chalcone/stilbene synthase C-terminal" evidence="12">
    <location>
        <begin position="239"/>
        <end position="385"/>
    </location>
</feature>
<evidence type="ECO:0000313" key="14">
    <source>
        <dbReference type="Proteomes" id="UP001603857"/>
    </source>
</evidence>
<dbReference type="EC" id="2.3.1.74" evidence="4"/>
<dbReference type="EMBL" id="JBGMDY010000011">
    <property type="protein sequence ID" value="KAL2317844.1"/>
    <property type="molecule type" value="Genomic_DNA"/>
</dbReference>
<dbReference type="GO" id="GO:0009813">
    <property type="term" value="P:flavonoid biosynthetic process"/>
    <property type="evidence" value="ECO:0007669"/>
    <property type="project" value="UniProtKB-KW"/>
</dbReference>
<evidence type="ECO:0000256" key="6">
    <source>
        <dbReference type="ARBA" id="ARBA00023241"/>
    </source>
</evidence>
<protein>
    <recommendedName>
        <fullName evidence="4">chalcone synthase</fullName>
        <ecNumber evidence="4">2.3.1.74</ecNumber>
    </recommendedName>
</protein>
<evidence type="ECO:0000256" key="8">
    <source>
        <dbReference type="PIRSR" id="PIRSR000451-1"/>
    </source>
</evidence>
<dbReference type="PANTHER" id="PTHR11877:SF100">
    <property type="entry name" value="CHALCONE SYNTHASE 3"/>
    <property type="match status" value="1"/>
</dbReference>
<keyword evidence="7 9" id="KW-0012">Acyltransferase</keyword>
<dbReference type="FunFam" id="3.40.47.10:FF:000025">
    <property type="entry name" value="Chalcone synthase 2"/>
    <property type="match status" value="1"/>
</dbReference>
<evidence type="ECO:0000256" key="7">
    <source>
        <dbReference type="ARBA" id="ARBA00023315"/>
    </source>
</evidence>
<evidence type="ECO:0000256" key="5">
    <source>
        <dbReference type="ARBA" id="ARBA00022679"/>
    </source>
</evidence>
<sequence length="432" mass="47601">MASIDEIHSAQRAKGPASILAIGTAVPPNCVKQSDFTDFFFRVTNSEHKLELKKKFKRICERSMITKRYMFLTEDILRKNPNIGDFGANSLDVRQDMLVTDVPELGKEAAIKAIDEWGEPKSKISHLVFGTTSGIDMPGADFQLTKILGLSPTVKRYMIYQQGCFAGGTVLRLAKDLAENNKGARVLVVCADSITFGFRGPSENHIENLVGQSLFGDGAAALIVGSDIIPNIEKPLFQILLATQTIIPDTEKALTLHTRESGLMFYIEKEVPHIISKNLENVVREALQPLNIYDYNSMFWMVHPGGRAILDEVEAKLHLKPEKMRASRHILSEYGNMASVCVFFIMDDMRRKSKEQGLSTTGEGLDWGILFGFGPGLTVETVVLHESGHGFDSQRVQLLRGRLLARRPGGPSHQLSCGGGLGGVESQSKRGA</sequence>
<reference evidence="13 14" key="1">
    <citation type="submission" date="2024-08" db="EMBL/GenBank/DDBJ databases">
        <title>Insights into the chromosomal genome structure of Flemingia macrophylla.</title>
        <authorList>
            <person name="Ding Y."/>
            <person name="Zhao Y."/>
            <person name="Bi W."/>
            <person name="Wu M."/>
            <person name="Zhao G."/>
            <person name="Gong Y."/>
            <person name="Li W."/>
            <person name="Zhang P."/>
        </authorList>
    </citation>
    <scope>NUCLEOTIDE SEQUENCE [LARGE SCALE GENOMIC DNA]</scope>
    <source>
        <strain evidence="13">DYQJB</strain>
        <tissue evidence="13">Leaf</tissue>
    </source>
</reference>
<comment type="caution">
    <text evidence="13">The sequence shown here is derived from an EMBL/GenBank/DDBJ whole genome shotgun (WGS) entry which is preliminary data.</text>
</comment>
<name>A0ABD1L2V6_9FABA</name>
<proteinExistence type="inferred from homology"/>
<evidence type="ECO:0000259" key="12">
    <source>
        <dbReference type="Pfam" id="PF02797"/>
    </source>
</evidence>
<feature type="region of interest" description="Disordered" evidence="10">
    <location>
        <begin position="407"/>
        <end position="432"/>
    </location>
</feature>
<dbReference type="PIRSF" id="PIRSF000451">
    <property type="entry name" value="PKS_III"/>
    <property type="match status" value="1"/>
</dbReference>
<evidence type="ECO:0000256" key="4">
    <source>
        <dbReference type="ARBA" id="ARBA00012975"/>
    </source>
</evidence>
<dbReference type="InterPro" id="IPR016039">
    <property type="entry name" value="Thiolase-like"/>
</dbReference>
<feature type="active site" description="Acyl-thioester intermediate" evidence="8">
    <location>
        <position position="164"/>
    </location>
</feature>
<comment type="similarity">
    <text evidence="3 9">Belongs to the thiolase-like superfamily. Chalcone/stilbene synthases family.</text>
</comment>
<dbReference type="Pfam" id="PF02797">
    <property type="entry name" value="Chal_sti_synt_C"/>
    <property type="match status" value="1"/>
</dbReference>
<dbReference type="InterPro" id="IPR012328">
    <property type="entry name" value="Chalcone/stilbene_synt_C"/>
</dbReference>
<evidence type="ECO:0000259" key="11">
    <source>
        <dbReference type="Pfam" id="PF00195"/>
    </source>
</evidence>
<dbReference type="GO" id="GO:0016210">
    <property type="term" value="F:naringenin-chalcone synthase activity"/>
    <property type="evidence" value="ECO:0007669"/>
    <property type="project" value="UniProtKB-EC"/>
</dbReference>
<evidence type="ECO:0000256" key="1">
    <source>
        <dbReference type="ARBA" id="ARBA00002969"/>
    </source>
</evidence>
<dbReference type="Pfam" id="PF00195">
    <property type="entry name" value="Chal_sti_synt_N"/>
    <property type="match status" value="1"/>
</dbReference>
<dbReference type="AlphaFoldDB" id="A0ABD1L2V6"/>
<dbReference type="Proteomes" id="UP001603857">
    <property type="component" value="Unassembled WGS sequence"/>
</dbReference>